<dbReference type="RefSeq" id="WP_058491962.1">
    <property type="nucleotide sequence ID" value="NZ_CBCRUR010000002.1"/>
</dbReference>
<reference evidence="2 3" key="1">
    <citation type="submission" date="2015-11" db="EMBL/GenBank/DDBJ databases">
        <title>Genomic analysis of 38 Legionella species identifies large and diverse effector repertoires.</title>
        <authorList>
            <person name="Burstein D."/>
            <person name="Amaro F."/>
            <person name="Zusman T."/>
            <person name="Lifshitz Z."/>
            <person name="Cohen O."/>
            <person name="Gilbert J.A."/>
            <person name="Pupko T."/>
            <person name="Shuman H.A."/>
            <person name="Segal G."/>
        </authorList>
    </citation>
    <scope>NUCLEOTIDE SEQUENCE [LARGE SCALE GENOMIC DNA]</scope>
    <source>
        <strain evidence="2 3">ATCC 49508</strain>
    </source>
</reference>
<sequence>MNKIALVTVVIAGNLFTAPLLAASFFNKLIDSKPYVLKSTKAHVKKEGQNYTDFTGNWTGSCSYDDKDIEVFLTLKNDDTKITIYDEIMNIGSLNTSSTSNSDYAEYEHTALEWSEDISTLIIKEVSISVALSHYPYNTPRPIETFSDETSFSLNNGQLVVKYRQLNMRDMEKVGTVGDVFCTLSKDPD</sequence>
<dbReference type="PATRIC" id="fig|45076.6.peg.245"/>
<evidence type="ECO:0008006" key="4">
    <source>
        <dbReference type="Google" id="ProtNLM"/>
    </source>
</evidence>
<dbReference type="OrthoDB" id="5643761at2"/>
<proteinExistence type="predicted"/>
<comment type="caution">
    <text evidence="2">The sequence shown here is derived from an EMBL/GenBank/DDBJ whole genome shotgun (WGS) entry which is preliminary data.</text>
</comment>
<organism evidence="2 3">
    <name type="scientific">Legionella worsleiensis</name>
    <dbReference type="NCBI Taxonomy" id="45076"/>
    <lineage>
        <taxon>Bacteria</taxon>
        <taxon>Pseudomonadati</taxon>
        <taxon>Pseudomonadota</taxon>
        <taxon>Gammaproteobacteria</taxon>
        <taxon>Legionellales</taxon>
        <taxon>Legionellaceae</taxon>
        <taxon>Legionella</taxon>
    </lineage>
</organism>
<dbReference type="EMBL" id="LNZC01000002">
    <property type="protein sequence ID" value="KTD81921.1"/>
    <property type="molecule type" value="Genomic_DNA"/>
</dbReference>
<evidence type="ECO:0000256" key="1">
    <source>
        <dbReference type="SAM" id="SignalP"/>
    </source>
</evidence>
<evidence type="ECO:0000313" key="2">
    <source>
        <dbReference type="EMBL" id="KTD81921.1"/>
    </source>
</evidence>
<name>A0A0W1AKS1_9GAMM</name>
<gene>
    <name evidence="2" type="ORF">Lwor_0224</name>
</gene>
<keyword evidence="1" id="KW-0732">Signal</keyword>
<accession>A0A0W1AKS1</accession>
<evidence type="ECO:0000313" key="3">
    <source>
        <dbReference type="Proteomes" id="UP000054662"/>
    </source>
</evidence>
<dbReference type="Proteomes" id="UP000054662">
    <property type="component" value="Unassembled WGS sequence"/>
</dbReference>
<dbReference type="AlphaFoldDB" id="A0A0W1AKS1"/>
<feature type="signal peptide" evidence="1">
    <location>
        <begin position="1"/>
        <end position="22"/>
    </location>
</feature>
<protein>
    <recommendedName>
        <fullName evidence="4">Secreted protein</fullName>
    </recommendedName>
</protein>
<feature type="chain" id="PRO_5006919867" description="Secreted protein" evidence="1">
    <location>
        <begin position="23"/>
        <end position="189"/>
    </location>
</feature>
<keyword evidence="3" id="KW-1185">Reference proteome</keyword>